<dbReference type="PANTHER" id="PTHR46066">
    <property type="entry name" value="CHITINASE DOMAIN-CONTAINING PROTEIN 1 FAMILY MEMBER"/>
    <property type="match status" value="1"/>
</dbReference>
<dbReference type="AlphaFoldDB" id="A0A074LMY3"/>
<dbReference type="InterPro" id="IPR011583">
    <property type="entry name" value="Chitinase_II/V-like_cat"/>
</dbReference>
<dbReference type="InterPro" id="IPR029070">
    <property type="entry name" value="Chitinase_insertion_sf"/>
</dbReference>
<keyword evidence="1" id="KW-0378">Hydrolase</keyword>
<keyword evidence="1" id="KW-0326">Glycosidase</keyword>
<dbReference type="Gene3D" id="3.10.350.10">
    <property type="entry name" value="LysM domain"/>
    <property type="match status" value="1"/>
</dbReference>
<dbReference type="InterPro" id="IPR001223">
    <property type="entry name" value="Glyco_hydro18_cat"/>
</dbReference>
<gene>
    <name evidence="4" type="ORF">EL26_09675</name>
</gene>
<dbReference type="eggNOG" id="COG3858">
    <property type="taxonomic scope" value="Bacteria"/>
</dbReference>
<dbReference type="Proteomes" id="UP000027931">
    <property type="component" value="Unassembled WGS sequence"/>
</dbReference>
<dbReference type="Pfam" id="PF00704">
    <property type="entry name" value="Glyco_hydro_18"/>
    <property type="match status" value="1"/>
</dbReference>
<dbReference type="OrthoDB" id="9769314at2"/>
<sequence length="417" mass="46780">MGVISTTQLHYVIVREGDTLASIAKRYQTTATTIARLNQLALDTVLTPGRILQVPKVKPPAAPPVKSLPAQRPRIPRYTFAAYTSSEGVYPGSERALAKTGADGLSGIFPLWFQVAPEEPWRLQSYAGEAQIESVLQSARERGVQVIASLTSLYYPADVQTRQVLHQAMTVYRRYLLEAIEYTYARYGLDGIWLDWMEVDETDRESFAEWVEELAKLSQLRGWTFVVNIPMIPTVLGIPATPSYDLARIGRAADLVALMLNTEHRFHTGPGALCSLSWAETGVRYALTAGVPAGKVLLGIAGYAYDWKDGSTIPEYLSFEGAMNRARQYRVNVKFDPVSQTPMFVYEDSTGTEHQVWFENTSSLSQKVTILNRYGLAGLSLWRLGMEDAGLWPLLRYRWGEIKKLSVCSFHNNYYDK</sequence>
<dbReference type="RefSeq" id="WP_038087220.1">
    <property type="nucleotide sequence ID" value="NZ_JMIR01000011.1"/>
</dbReference>
<dbReference type="InterPro" id="IPR036779">
    <property type="entry name" value="LysM_dom_sf"/>
</dbReference>
<feature type="domain" description="GH18" evidence="3">
    <location>
        <begin position="78"/>
        <end position="402"/>
    </location>
</feature>
<dbReference type="Pfam" id="PF01476">
    <property type="entry name" value="LysM"/>
    <property type="match status" value="1"/>
</dbReference>
<dbReference type="SUPFAM" id="SSF51445">
    <property type="entry name" value="(Trans)glycosidases"/>
    <property type="match status" value="1"/>
</dbReference>
<dbReference type="InterPro" id="IPR018392">
    <property type="entry name" value="LysM"/>
</dbReference>
<keyword evidence="5" id="KW-1185">Reference proteome</keyword>
<dbReference type="PANTHER" id="PTHR46066:SF2">
    <property type="entry name" value="CHITINASE DOMAIN-CONTAINING PROTEIN 1"/>
    <property type="match status" value="1"/>
</dbReference>
<reference evidence="4 5" key="1">
    <citation type="journal article" date="2013" name="Int. J. Syst. Evol. Microbiol.">
        <title>Tumebacillus flagellatus sp. nov., an alpha-amylase/pullulanase-producing bacterium isolated from cassava wastewater.</title>
        <authorList>
            <person name="Wang Q."/>
            <person name="Xie N."/>
            <person name="Qin Y."/>
            <person name="Shen N."/>
            <person name="Zhu J."/>
            <person name="Mi H."/>
            <person name="Huang R."/>
        </authorList>
    </citation>
    <scope>NUCLEOTIDE SEQUENCE [LARGE SCALE GENOMIC DNA]</scope>
    <source>
        <strain evidence="4 5">GST4</strain>
    </source>
</reference>
<evidence type="ECO:0000259" key="2">
    <source>
        <dbReference type="PROSITE" id="PS51782"/>
    </source>
</evidence>
<dbReference type="STRING" id="1157490.EL26_09675"/>
<dbReference type="Gene3D" id="3.20.20.80">
    <property type="entry name" value="Glycosidases"/>
    <property type="match status" value="1"/>
</dbReference>
<evidence type="ECO:0000259" key="3">
    <source>
        <dbReference type="PROSITE" id="PS51910"/>
    </source>
</evidence>
<feature type="domain" description="LysM" evidence="2">
    <location>
        <begin position="10"/>
        <end position="54"/>
    </location>
</feature>
<dbReference type="InterPro" id="IPR017853">
    <property type="entry name" value="GH"/>
</dbReference>
<dbReference type="GO" id="GO:0016798">
    <property type="term" value="F:hydrolase activity, acting on glycosyl bonds"/>
    <property type="evidence" value="ECO:0007669"/>
    <property type="project" value="UniProtKB-KW"/>
</dbReference>
<dbReference type="PROSITE" id="PS51910">
    <property type="entry name" value="GH18_2"/>
    <property type="match status" value="1"/>
</dbReference>
<dbReference type="Gene3D" id="3.10.50.10">
    <property type="match status" value="1"/>
</dbReference>
<dbReference type="EMBL" id="JMIR01000011">
    <property type="protein sequence ID" value="KEO83476.1"/>
    <property type="molecule type" value="Genomic_DNA"/>
</dbReference>
<dbReference type="SUPFAM" id="SSF54106">
    <property type="entry name" value="LysM domain"/>
    <property type="match status" value="1"/>
</dbReference>
<evidence type="ECO:0000313" key="4">
    <source>
        <dbReference type="EMBL" id="KEO83476.1"/>
    </source>
</evidence>
<name>A0A074LMY3_9BACL</name>
<dbReference type="CDD" id="cd00118">
    <property type="entry name" value="LysM"/>
    <property type="match status" value="1"/>
</dbReference>
<evidence type="ECO:0000313" key="5">
    <source>
        <dbReference type="Proteomes" id="UP000027931"/>
    </source>
</evidence>
<dbReference type="GO" id="GO:0008061">
    <property type="term" value="F:chitin binding"/>
    <property type="evidence" value="ECO:0007669"/>
    <property type="project" value="InterPro"/>
</dbReference>
<evidence type="ECO:0000256" key="1">
    <source>
        <dbReference type="ARBA" id="ARBA00023295"/>
    </source>
</evidence>
<proteinExistence type="predicted"/>
<organism evidence="4 5">
    <name type="scientific">Tumebacillus flagellatus</name>
    <dbReference type="NCBI Taxonomy" id="1157490"/>
    <lineage>
        <taxon>Bacteria</taxon>
        <taxon>Bacillati</taxon>
        <taxon>Bacillota</taxon>
        <taxon>Bacilli</taxon>
        <taxon>Bacillales</taxon>
        <taxon>Alicyclobacillaceae</taxon>
        <taxon>Tumebacillus</taxon>
    </lineage>
</organism>
<comment type="caution">
    <text evidence="4">The sequence shown here is derived from an EMBL/GenBank/DDBJ whole genome shotgun (WGS) entry which is preliminary data.</text>
</comment>
<dbReference type="SMART" id="SM00257">
    <property type="entry name" value="LysM"/>
    <property type="match status" value="1"/>
</dbReference>
<accession>A0A074LMY3</accession>
<dbReference type="PROSITE" id="PS51782">
    <property type="entry name" value="LYSM"/>
    <property type="match status" value="1"/>
</dbReference>
<protein>
    <submittedName>
        <fullName evidence="4">Uncharacterized protein</fullName>
    </submittedName>
</protein>
<dbReference type="SMART" id="SM00636">
    <property type="entry name" value="Glyco_18"/>
    <property type="match status" value="1"/>
</dbReference>
<dbReference type="GO" id="GO:0005975">
    <property type="term" value="P:carbohydrate metabolic process"/>
    <property type="evidence" value="ECO:0007669"/>
    <property type="project" value="InterPro"/>
</dbReference>